<comment type="caution">
    <text evidence="4">The sequence shown here is derived from an EMBL/GenBank/DDBJ whole genome shotgun (WGS) entry which is preliminary data.</text>
</comment>
<dbReference type="NCBIfam" id="NF006564">
    <property type="entry name" value="PRK09071.1"/>
    <property type="match status" value="1"/>
</dbReference>
<gene>
    <name evidence="4" type="primary">trpD_2</name>
    <name evidence="4" type="ORF">PSEWESI4_03746</name>
</gene>
<dbReference type="GO" id="GO:0004645">
    <property type="term" value="F:1,4-alpha-oligoglucan phosphorylase activity"/>
    <property type="evidence" value="ECO:0007669"/>
    <property type="project" value="InterPro"/>
</dbReference>
<dbReference type="Proteomes" id="UP000583387">
    <property type="component" value="Unassembled WGS sequence"/>
</dbReference>
<keyword evidence="2 4" id="KW-0808">Transferase</keyword>
<name>A0A7U7IAH2_9GAMM</name>
<organism evidence="4 5">
    <name type="scientific">Zestomonas carbonaria</name>
    <dbReference type="NCBI Taxonomy" id="2762745"/>
    <lineage>
        <taxon>Bacteria</taxon>
        <taxon>Pseudomonadati</taxon>
        <taxon>Pseudomonadota</taxon>
        <taxon>Gammaproteobacteria</taxon>
        <taxon>Pseudomonadales</taxon>
        <taxon>Pseudomonadaceae</taxon>
        <taxon>Zestomonas</taxon>
    </lineage>
</organism>
<protein>
    <submittedName>
        <fullName evidence="4">Anthranilate phosphoribosyltransferase</fullName>
        <ecNumber evidence="4">2.4.2.18</ecNumber>
    </submittedName>
</protein>
<dbReference type="InterPro" id="IPR017459">
    <property type="entry name" value="Glycosyl_Trfase_fam3_N_dom"/>
</dbReference>
<accession>A0A7U7IAH2</accession>
<dbReference type="AlphaFoldDB" id="A0A7U7IAH2"/>
<reference evidence="4 5" key="1">
    <citation type="submission" date="2020-08" db="EMBL/GenBank/DDBJ databases">
        <authorList>
            <person name="Criscuolo A."/>
        </authorList>
    </citation>
    <scope>NUCLEOTIDE SEQUENCE [LARGE SCALE GENOMIC DNA]</scope>
    <source>
        <strain evidence="4">CIP111764</strain>
    </source>
</reference>
<feature type="domain" description="Glycosyl transferase family 3 N-terminal" evidence="3">
    <location>
        <begin position="25"/>
        <end position="82"/>
    </location>
</feature>
<dbReference type="Gene3D" id="3.40.1030.10">
    <property type="entry name" value="Nucleoside phosphorylase/phosphoribosyltransferase catalytic domain"/>
    <property type="match status" value="1"/>
</dbReference>
<dbReference type="EMBL" id="CAJFCI010000075">
    <property type="protein sequence ID" value="CAD5109449.1"/>
    <property type="molecule type" value="Genomic_DNA"/>
</dbReference>
<dbReference type="SUPFAM" id="SSF47648">
    <property type="entry name" value="Nucleoside phosphorylase/phosphoribosyltransferase N-terminal domain"/>
    <property type="match status" value="1"/>
</dbReference>
<proteinExistence type="predicted"/>
<dbReference type="GO" id="GO:0009032">
    <property type="term" value="F:thymidine phosphorylase activity"/>
    <property type="evidence" value="ECO:0007669"/>
    <property type="project" value="TreeGrafter"/>
</dbReference>
<sequence length="338" mass="37751">MNPAPLTLVTPTEHPFAQFVRILGKGKRGARDLTREEARQAMGLLLDGAVEDTQLGAFLMLLRHKEENAEELAGFTEAVRERLEAPAIAVDLDWPTYAGKKRHLPWYLLAAKCLAGQGLRILMHGGGAHTAGRMYSEQLLESLDIPLCRDWASVSQALDEHHLAFAPMVDWMPRLQRMIDLRNTLGLRSPIHSLARILNPLQARCVLQSIFHPGYQEQHREASRLLGDTAVVIKGEGGEIEINPDARSHLYGTVNGLSWDEEWAPLSPLRHVKPEQLDPAHLLAFWRGEAEDAYGQLAVQATMALALRGLGTPQEQAFDVAAQYWDARKRSIWPIKTP</sequence>
<keyword evidence="5" id="KW-1185">Reference proteome</keyword>
<evidence type="ECO:0000256" key="2">
    <source>
        <dbReference type="ARBA" id="ARBA00022679"/>
    </source>
</evidence>
<dbReference type="PANTHER" id="PTHR10515">
    <property type="entry name" value="THYMIDINE PHOSPHORYLASE"/>
    <property type="match status" value="1"/>
</dbReference>
<dbReference type="InterPro" id="IPR036320">
    <property type="entry name" value="Glycosyl_Trfase_fam3_N_dom_sf"/>
</dbReference>
<dbReference type="EC" id="2.4.2.18" evidence="4"/>
<dbReference type="InterPro" id="IPR035902">
    <property type="entry name" value="Nuc_phospho_transferase"/>
</dbReference>
<keyword evidence="1 4" id="KW-0328">Glycosyltransferase</keyword>
<dbReference type="PANTHER" id="PTHR10515:SF0">
    <property type="entry name" value="THYMIDINE PHOSPHORYLASE"/>
    <property type="match status" value="1"/>
</dbReference>
<evidence type="ECO:0000256" key="1">
    <source>
        <dbReference type="ARBA" id="ARBA00022676"/>
    </source>
</evidence>
<dbReference type="GO" id="GO:0004048">
    <property type="term" value="F:anthranilate phosphoribosyltransferase activity"/>
    <property type="evidence" value="ECO:0007669"/>
    <property type="project" value="UniProtKB-EC"/>
</dbReference>
<dbReference type="InterPro" id="IPR000053">
    <property type="entry name" value="Thymidine/pyrmidine_PPase"/>
</dbReference>
<evidence type="ECO:0000259" key="3">
    <source>
        <dbReference type="Pfam" id="PF02885"/>
    </source>
</evidence>
<evidence type="ECO:0000313" key="4">
    <source>
        <dbReference type="EMBL" id="CAD5109449.1"/>
    </source>
</evidence>
<dbReference type="GO" id="GO:0005829">
    <property type="term" value="C:cytosol"/>
    <property type="evidence" value="ECO:0007669"/>
    <property type="project" value="TreeGrafter"/>
</dbReference>
<dbReference type="GO" id="GO:0006206">
    <property type="term" value="P:pyrimidine nucleobase metabolic process"/>
    <property type="evidence" value="ECO:0007669"/>
    <property type="project" value="InterPro"/>
</dbReference>
<dbReference type="RefSeq" id="WP_187672764.1">
    <property type="nucleotide sequence ID" value="NZ_CAJFCI010000075.1"/>
</dbReference>
<dbReference type="Pfam" id="PF02885">
    <property type="entry name" value="Glycos_trans_3N"/>
    <property type="match status" value="1"/>
</dbReference>
<dbReference type="SUPFAM" id="SSF52418">
    <property type="entry name" value="Nucleoside phosphorylase/phosphoribosyltransferase catalytic domain"/>
    <property type="match status" value="1"/>
</dbReference>
<dbReference type="Gene3D" id="1.20.970.10">
    <property type="entry name" value="Transferase, Pyrimidine Nucleoside Phosphorylase, Chain C"/>
    <property type="match status" value="1"/>
</dbReference>
<evidence type="ECO:0000313" key="5">
    <source>
        <dbReference type="Proteomes" id="UP000583387"/>
    </source>
</evidence>